<evidence type="ECO:0000313" key="3">
    <source>
        <dbReference type="EMBL" id="RHA43911.1"/>
    </source>
</evidence>
<dbReference type="AlphaFoldDB" id="A0A413RPS1"/>
<accession>A0A413RPS1</accession>
<feature type="compositionally biased region" description="Basic and acidic residues" evidence="1">
    <location>
        <begin position="61"/>
        <end position="95"/>
    </location>
</feature>
<feature type="compositionally biased region" description="Low complexity" evidence="1">
    <location>
        <begin position="96"/>
        <end position="110"/>
    </location>
</feature>
<feature type="transmembrane region" description="Helical" evidence="2">
    <location>
        <begin position="29"/>
        <end position="45"/>
    </location>
</feature>
<keyword evidence="2" id="KW-1133">Transmembrane helix</keyword>
<reference evidence="3 4" key="1">
    <citation type="submission" date="2018-08" db="EMBL/GenBank/DDBJ databases">
        <title>Cellulomonas rhizosphaerae sp. nov., a novel actinomycete isolated from soil.</title>
        <authorList>
            <person name="Tian Y."/>
        </authorList>
    </citation>
    <scope>NUCLEOTIDE SEQUENCE [LARGE SCALE GENOMIC DNA]</scope>
    <source>
        <strain evidence="3 4">NEAU-TCZ24</strain>
    </source>
</reference>
<name>A0A413RPS1_9CELL</name>
<organism evidence="3 4">
    <name type="scientific">Cellulomonas rhizosphaerae</name>
    <dbReference type="NCBI Taxonomy" id="2293719"/>
    <lineage>
        <taxon>Bacteria</taxon>
        <taxon>Bacillati</taxon>
        <taxon>Actinomycetota</taxon>
        <taxon>Actinomycetes</taxon>
        <taxon>Micrococcales</taxon>
        <taxon>Cellulomonadaceae</taxon>
        <taxon>Cellulomonas</taxon>
    </lineage>
</organism>
<proteinExistence type="predicted"/>
<evidence type="ECO:0000256" key="2">
    <source>
        <dbReference type="SAM" id="Phobius"/>
    </source>
</evidence>
<protein>
    <submittedName>
        <fullName evidence="3">Uncharacterized protein</fullName>
    </submittedName>
</protein>
<evidence type="ECO:0000313" key="4">
    <source>
        <dbReference type="Proteomes" id="UP000283374"/>
    </source>
</evidence>
<feature type="region of interest" description="Disordered" evidence="1">
    <location>
        <begin position="61"/>
        <end position="128"/>
    </location>
</feature>
<comment type="caution">
    <text evidence="3">The sequence shown here is derived from an EMBL/GenBank/DDBJ whole genome shotgun (WGS) entry which is preliminary data.</text>
</comment>
<keyword evidence="2" id="KW-0472">Membrane</keyword>
<gene>
    <name evidence="3" type="ORF">D1825_03885</name>
</gene>
<evidence type="ECO:0000256" key="1">
    <source>
        <dbReference type="SAM" id="MobiDB-lite"/>
    </source>
</evidence>
<keyword evidence="4" id="KW-1185">Reference proteome</keyword>
<dbReference type="Proteomes" id="UP000283374">
    <property type="component" value="Unassembled WGS sequence"/>
</dbReference>
<keyword evidence="2" id="KW-0812">Transmembrane</keyword>
<dbReference type="EMBL" id="QWKP01000131">
    <property type="protein sequence ID" value="RHA43911.1"/>
    <property type="molecule type" value="Genomic_DNA"/>
</dbReference>
<sequence length="128" mass="13631">MLWGVGAGVLAILIWVVEAHSFFRPLLAVAPVVVYAVVLLVRVVMEPRGERPALIPLEAVRRAPREGTEREGPWGEATPREEASREGAARERPAREGAAAMAAPGAGFDARGARADELEDALGSVQPD</sequence>